<accession>A0A2S7SV51</accession>
<proteinExistence type="predicted"/>
<reference evidence="1 2" key="1">
    <citation type="submission" date="2018-01" db="EMBL/GenBank/DDBJ databases">
        <title>A novel member of the phylum Bacteroidetes isolated from glacier ice.</title>
        <authorList>
            <person name="Liu Q."/>
            <person name="Xin Y.-H."/>
        </authorList>
    </citation>
    <scope>NUCLEOTIDE SEQUENCE [LARGE SCALE GENOMIC DNA]</scope>
    <source>
        <strain evidence="1 2">RB1R16</strain>
    </source>
</reference>
<sequence>MTLTLFIVVKTGKPVDADAKVGWCNCGYSYTPRQYSIHKHYWMKDNNIKTNQKMQQIVNQMSTTPIRGKSNYRVVSFRDKMPVFCFITNRSKSLKEQFSKSKGFKDLEKAIKYFINQAERFMKRQELNIEVSKIRALDEKNKKLQMW</sequence>
<gene>
    <name evidence="1" type="ORF">CJD36_011055</name>
</gene>
<dbReference type="EMBL" id="PPSL01000003">
    <property type="protein sequence ID" value="PQJ10507.1"/>
    <property type="molecule type" value="Genomic_DNA"/>
</dbReference>
<comment type="caution">
    <text evidence="1">The sequence shown here is derived from an EMBL/GenBank/DDBJ whole genome shotgun (WGS) entry which is preliminary data.</text>
</comment>
<protein>
    <submittedName>
        <fullName evidence="1">Uncharacterized protein</fullName>
    </submittedName>
</protein>
<dbReference type="Proteomes" id="UP000239872">
    <property type="component" value="Unassembled WGS sequence"/>
</dbReference>
<evidence type="ECO:0000313" key="1">
    <source>
        <dbReference type="EMBL" id="PQJ10507.1"/>
    </source>
</evidence>
<evidence type="ECO:0000313" key="2">
    <source>
        <dbReference type="Proteomes" id="UP000239872"/>
    </source>
</evidence>
<dbReference type="AlphaFoldDB" id="A0A2S7SV51"/>
<keyword evidence="2" id="KW-1185">Reference proteome</keyword>
<name>A0A2S7SV51_9BACT</name>
<organism evidence="1 2">
    <name type="scientific">Flavipsychrobacter stenotrophus</name>
    <dbReference type="NCBI Taxonomy" id="2077091"/>
    <lineage>
        <taxon>Bacteria</taxon>
        <taxon>Pseudomonadati</taxon>
        <taxon>Bacteroidota</taxon>
        <taxon>Chitinophagia</taxon>
        <taxon>Chitinophagales</taxon>
        <taxon>Chitinophagaceae</taxon>
        <taxon>Flavipsychrobacter</taxon>
    </lineage>
</organism>